<evidence type="ECO:0000256" key="1">
    <source>
        <dbReference type="SAM" id="Phobius"/>
    </source>
</evidence>
<proteinExistence type="predicted"/>
<accession>A0A369KNH8</accession>
<feature type="transmembrane region" description="Helical" evidence="1">
    <location>
        <begin position="289"/>
        <end position="309"/>
    </location>
</feature>
<feature type="transmembrane region" description="Helical" evidence="1">
    <location>
        <begin position="321"/>
        <end position="342"/>
    </location>
</feature>
<keyword evidence="1" id="KW-0472">Membrane</keyword>
<gene>
    <name evidence="2" type="ORF">DCC88_11915</name>
</gene>
<name>A0A369KNH8_9BACT</name>
<feature type="transmembrane region" description="Helical" evidence="1">
    <location>
        <begin position="12"/>
        <end position="31"/>
    </location>
</feature>
<feature type="transmembrane region" description="Helical" evidence="1">
    <location>
        <begin position="354"/>
        <end position="374"/>
    </location>
</feature>
<dbReference type="Proteomes" id="UP000253934">
    <property type="component" value="Unassembled WGS sequence"/>
</dbReference>
<evidence type="ECO:0008006" key="4">
    <source>
        <dbReference type="Google" id="ProtNLM"/>
    </source>
</evidence>
<dbReference type="AlphaFoldDB" id="A0A369KNH8"/>
<feature type="transmembrane region" description="Helical" evidence="1">
    <location>
        <begin position="394"/>
        <end position="413"/>
    </location>
</feature>
<organism evidence="2 3">
    <name type="scientific">Spirobacillus cienkowskii</name>
    <dbReference type="NCBI Taxonomy" id="495820"/>
    <lineage>
        <taxon>Bacteria</taxon>
        <taxon>Pseudomonadati</taxon>
        <taxon>Bdellovibrionota</taxon>
        <taxon>Oligoflexia</taxon>
        <taxon>Silvanigrellales</taxon>
        <taxon>Spirobacillus</taxon>
    </lineage>
</organism>
<reference evidence="2" key="1">
    <citation type="submission" date="2018-04" db="EMBL/GenBank/DDBJ databases">
        <title>Draft genome sequence of the Candidatus Spirobacillus cienkowskii, a pathogen of freshwater Daphnia species, reconstructed from hemolymph metagenomic reads.</title>
        <authorList>
            <person name="Bresciani L."/>
            <person name="Lemos L.N."/>
            <person name="Wale N."/>
            <person name="Lin J.Y."/>
            <person name="Fernandes G.R."/>
            <person name="Duffy M.A."/>
            <person name="Rodrigues J.M."/>
        </authorList>
    </citation>
    <scope>NUCLEOTIDE SEQUENCE [LARGE SCALE GENOMIC DNA]</scope>
    <source>
        <strain evidence="2">Binning01</strain>
    </source>
</reference>
<protein>
    <recommendedName>
        <fullName evidence="4">Glycosyltransferase RgtA/B/C/D-like domain-containing protein</fullName>
    </recommendedName>
</protein>
<keyword evidence="1" id="KW-0812">Transmembrane</keyword>
<feature type="transmembrane region" description="Helical" evidence="1">
    <location>
        <begin position="138"/>
        <end position="166"/>
    </location>
</feature>
<keyword evidence="1" id="KW-1133">Transmembrane helix</keyword>
<feature type="transmembrane region" description="Helical" evidence="1">
    <location>
        <begin position="233"/>
        <end position="254"/>
    </location>
</feature>
<feature type="transmembrane region" description="Helical" evidence="1">
    <location>
        <begin position="96"/>
        <end position="118"/>
    </location>
</feature>
<dbReference type="EMBL" id="QOVW01000106">
    <property type="protein sequence ID" value="RDB35092.1"/>
    <property type="molecule type" value="Genomic_DNA"/>
</dbReference>
<feature type="transmembrane region" description="Helical" evidence="1">
    <location>
        <begin position="198"/>
        <end position="227"/>
    </location>
</feature>
<feature type="transmembrane region" description="Helical" evidence="1">
    <location>
        <begin position="172"/>
        <end position="191"/>
    </location>
</feature>
<evidence type="ECO:0000313" key="2">
    <source>
        <dbReference type="EMBL" id="RDB35092.1"/>
    </source>
</evidence>
<comment type="caution">
    <text evidence="2">The sequence shown here is derived from an EMBL/GenBank/DDBJ whole genome shotgun (WGS) entry which is preliminary data.</text>
</comment>
<keyword evidence="3" id="KW-1185">Reference proteome</keyword>
<evidence type="ECO:0000313" key="3">
    <source>
        <dbReference type="Proteomes" id="UP000253934"/>
    </source>
</evidence>
<sequence>MNNPIEKKNNKSVLALVMFSAVVSSIIVYFVNIKKTAVTWPAIDNLPAVCRILDKTCLLSDFFTNASSDLTPRSPYIYVLSEVTRLVDNGIGGGLAVIKAILLALLPALMGLVIFASINLHASKNVLIKNNKHMSPSLIFTVIAVPILILSLQGKLGVALSVAWWMPLYFDATPHNVSIFLTLIGFVFIYCRYNLTGAIFVFLGGIIHPAVGIFTSIFSCILFSNLVNFKKNFSLFVFGFTTTLLAAVLIKLFFESGSLLSTQEFVRIYVIEGHPAHYLPSQFGSFSRIPWYASFLSVVGGLILTTIALYAQSNTVWRNSFLALIAYLAAVACQFFFVEVYPIKIMAILGPSRFTMFGSWFLSIFAFLVIANWLNKNTYAINISKKFNAGLFLVQWRYVALCCFLLLLMIVYYSSNSNSYQLSDEGNKKLVDFAINNTNKQDVFALPFYFPRVMFPLVTERGVFHGNGFPFSEKYFSEWDARNALINGSNAAIKNLPGSWIGEKYANHYRALFANDFINAASRYRLDWVVVESEFSNQFASCKADFESLKYKVYSIISLKICAK</sequence>